<proteinExistence type="predicted"/>
<protein>
    <recommendedName>
        <fullName evidence="1">VWFD domain-containing protein</fullName>
    </recommendedName>
</protein>
<name>A0ABQ9E8J5_TEGGR</name>
<evidence type="ECO:0000259" key="1">
    <source>
        <dbReference type="PROSITE" id="PS51233"/>
    </source>
</evidence>
<dbReference type="InterPro" id="IPR001846">
    <property type="entry name" value="VWF_type-D"/>
</dbReference>
<comment type="caution">
    <text evidence="2">The sequence shown here is derived from an EMBL/GenBank/DDBJ whole genome shotgun (WGS) entry which is preliminary data.</text>
</comment>
<dbReference type="PROSITE" id="PS51233">
    <property type="entry name" value="VWFD"/>
    <property type="match status" value="1"/>
</dbReference>
<accession>A0ABQ9E8J5</accession>
<dbReference type="Pfam" id="PF26129">
    <property type="entry name" value="Vwde"/>
    <property type="match status" value="1"/>
</dbReference>
<sequence length="369" mass="41774">MRDFIMINFPSGARLKVSAFPLGTRGYLNVGIQAPTDDLESTEGLCGTFDHNPGNDFKGSDGHFYNKPNHTQFNQFVGSWSNNFEEIIMALKQFKSKRLHFRISSLLMSYTFLKPIRACLIKRQYIIRPSNISISIANVITMLQYVEKQPLETQVKIISCEDFIVVYPQLVINSTTMVCGKKCIPIVQGNANGRRSVYDFYYNDDDHDEDIPYELSYKTKIIERKQATSSRITREFAQKTCVDALKSSNLYQHCGSIENLILPSFLDACVKDMLATNSDQFVLSALMALDDNCANEILKNTSYYTIGPNHSLQPPEILTTFYCPNNCNMQGECVQGVCHCHHGFTSSDCSVKSNVVPNIRRIRGHQCQT</sequence>
<dbReference type="Proteomes" id="UP001217089">
    <property type="component" value="Unassembled WGS sequence"/>
</dbReference>
<evidence type="ECO:0000313" key="2">
    <source>
        <dbReference type="EMBL" id="KAJ8300116.1"/>
    </source>
</evidence>
<reference evidence="2 3" key="1">
    <citation type="submission" date="2022-12" db="EMBL/GenBank/DDBJ databases">
        <title>Chromosome-level genome of Tegillarca granosa.</title>
        <authorList>
            <person name="Kim J."/>
        </authorList>
    </citation>
    <scope>NUCLEOTIDE SEQUENCE [LARGE SCALE GENOMIC DNA]</scope>
    <source>
        <strain evidence="2">Teg-2019</strain>
        <tissue evidence="2">Adductor muscle</tissue>
    </source>
</reference>
<gene>
    <name evidence="2" type="ORF">KUTeg_021635</name>
</gene>
<dbReference type="Gene3D" id="2.10.25.10">
    <property type="entry name" value="Laminin"/>
    <property type="match status" value="1"/>
</dbReference>
<keyword evidence="3" id="KW-1185">Reference proteome</keyword>
<feature type="domain" description="VWFD" evidence="1">
    <location>
        <begin position="1"/>
        <end position="88"/>
    </location>
</feature>
<dbReference type="EMBL" id="JARBDR010000919">
    <property type="protein sequence ID" value="KAJ8300116.1"/>
    <property type="molecule type" value="Genomic_DNA"/>
</dbReference>
<evidence type="ECO:0000313" key="3">
    <source>
        <dbReference type="Proteomes" id="UP001217089"/>
    </source>
</evidence>
<dbReference type="InterPro" id="IPR058727">
    <property type="entry name" value="Helical_Vwde"/>
</dbReference>
<organism evidence="2 3">
    <name type="scientific">Tegillarca granosa</name>
    <name type="common">Malaysian cockle</name>
    <name type="synonym">Anadara granosa</name>
    <dbReference type="NCBI Taxonomy" id="220873"/>
    <lineage>
        <taxon>Eukaryota</taxon>
        <taxon>Metazoa</taxon>
        <taxon>Spiralia</taxon>
        <taxon>Lophotrochozoa</taxon>
        <taxon>Mollusca</taxon>
        <taxon>Bivalvia</taxon>
        <taxon>Autobranchia</taxon>
        <taxon>Pteriomorphia</taxon>
        <taxon>Arcoida</taxon>
        <taxon>Arcoidea</taxon>
        <taxon>Arcidae</taxon>
        <taxon>Tegillarca</taxon>
    </lineage>
</organism>